<proteinExistence type="predicted"/>
<evidence type="ECO:0000313" key="2">
    <source>
        <dbReference type="Proteomes" id="UP001281147"/>
    </source>
</evidence>
<protein>
    <submittedName>
        <fullName evidence="1">Uncharacterized protein</fullName>
    </submittedName>
</protein>
<comment type="caution">
    <text evidence="1">The sequence shown here is derived from an EMBL/GenBank/DDBJ whole genome shotgun (WGS) entry which is preliminary data.</text>
</comment>
<gene>
    <name evidence="1" type="ORF">LTR37_008676</name>
</gene>
<organism evidence="1 2">
    <name type="scientific">Vermiconidia calcicola</name>
    <dbReference type="NCBI Taxonomy" id="1690605"/>
    <lineage>
        <taxon>Eukaryota</taxon>
        <taxon>Fungi</taxon>
        <taxon>Dikarya</taxon>
        <taxon>Ascomycota</taxon>
        <taxon>Pezizomycotina</taxon>
        <taxon>Dothideomycetes</taxon>
        <taxon>Dothideomycetidae</taxon>
        <taxon>Mycosphaerellales</taxon>
        <taxon>Extremaceae</taxon>
        <taxon>Vermiconidia</taxon>
    </lineage>
</organism>
<evidence type="ECO:0000313" key="1">
    <source>
        <dbReference type="EMBL" id="KAK3713243.1"/>
    </source>
</evidence>
<keyword evidence="2" id="KW-1185">Reference proteome</keyword>
<reference evidence="1" key="1">
    <citation type="submission" date="2023-07" db="EMBL/GenBank/DDBJ databases">
        <title>Black Yeasts Isolated from many extreme environments.</title>
        <authorList>
            <person name="Coleine C."/>
            <person name="Stajich J.E."/>
            <person name="Selbmann L."/>
        </authorList>
    </citation>
    <scope>NUCLEOTIDE SEQUENCE</scope>
    <source>
        <strain evidence="1">CCFEE 5714</strain>
    </source>
</reference>
<dbReference type="EMBL" id="JAUTXU010000064">
    <property type="protein sequence ID" value="KAK3713243.1"/>
    <property type="molecule type" value="Genomic_DNA"/>
</dbReference>
<name>A0ACC3NAC8_9PEZI</name>
<dbReference type="Proteomes" id="UP001281147">
    <property type="component" value="Unassembled WGS sequence"/>
</dbReference>
<sequence length="548" mass="60391">MAGHSEAAAQAPWLTTAQKKKDLQTAAIAPYRSTGLHSKHAPQSNAELILGINEVSDLASFIRTRQLKAYDVVLAYIQKTEILFDDALERAEQLDKILSSTGKPVGPLHGVPMTVKDQFNIKGYDSTLGYVGRSFNPATEDADIVKILKDAGAVFIAKTNLPQSIMWCETENFIFGRTDHPLDSAYTPGGSTGGESALLALRGSMCGFGTDLGGSVRIPSHMTGVYGFKPSVRHIRFNYYKDALTGPKSERLPYEGTPVSTEGQEHVPSSVGPLARSLASIHLVTKLIIEAAPWRNDPRVQRLPWNEDVYQSIQSRPLTVGLLIDDGVVKVHPSVERVVLDIAAKLERAGHTIVPWTTDGHAECIEVMDKYFTADGGEDLRRDIAKSGEPLLPRVQGLVSTQAISVYGYWALHRRKRAAQRAYLKKWQAIRNPTTGDEVDIILSPVMSHPAVKHRTCNWVGYTKVWNLLDYTALSLPAGRVDAAIDPSLSDPTVASYVPRNDMDKWNWGLYDPESSNHMPINIQLIGRRLEEEKVLGAARVVESVLDR</sequence>
<accession>A0ACC3NAC8</accession>